<accession>A0A1M5GMA0</accession>
<dbReference type="AlphaFoldDB" id="A0A1M5GMA0"/>
<dbReference type="EMBL" id="FQUC01000014">
    <property type="protein sequence ID" value="SHG04671.1"/>
    <property type="molecule type" value="Genomic_DNA"/>
</dbReference>
<protein>
    <submittedName>
        <fullName evidence="1">Uncharacterized protein</fullName>
    </submittedName>
</protein>
<organism evidence="1 2">
    <name type="scientific">Dysgonomonas macrotermitis</name>
    <dbReference type="NCBI Taxonomy" id="1346286"/>
    <lineage>
        <taxon>Bacteria</taxon>
        <taxon>Pseudomonadati</taxon>
        <taxon>Bacteroidota</taxon>
        <taxon>Bacteroidia</taxon>
        <taxon>Bacteroidales</taxon>
        <taxon>Dysgonomonadaceae</taxon>
        <taxon>Dysgonomonas</taxon>
    </lineage>
</organism>
<evidence type="ECO:0000313" key="1">
    <source>
        <dbReference type="EMBL" id="SHG04671.1"/>
    </source>
</evidence>
<reference evidence="2" key="1">
    <citation type="submission" date="2016-11" db="EMBL/GenBank/DDBJ databases">
        <authorList>
            <person name="Varghese N."/>
            <person name="Submissions S."/>
        </authorList>
    </citation>
    <scope>NUCLEOTIDE SEQUENCE [LARGE SCALE GENOMIC DNA]</scope>
    <source>
        <strain evidence="2">DSM 27370</strain>
    </source>
</reference>
<dbReference type="Proteomes" id="UP000184480">
    <property type="component" value="Unassembled WGS sequence"/>
</dbReference>
<gene>
    <name evidence="1" type="ORF">SAMN05444362_11458</name>
</gene>
<sequence>MIIKVMKEKQMTISESQLNTIVSLAVDAVLSLSGKPDISAATVHSCMIIKLADEISEGAICSKDILTGLQDCVKKKGEEAILTIMDDAFKNITKPENHGR</sequence>
<evidence type="ECO:0000313" key="2">
    <source>
        <dbReference type="Proteomes" id="UP000184480"/>
    </source>
</evidence>
<dbReference type="STRING" id="1346286.SAMN05444362_11458"/>
<proteinExistence type="predicted"/>
<keyword evidence="2" id="KW-1185">Reference proteome</keyword>
<name>A0A1M5GMA0_9BACT</name>